<protein>
    <submittedName>
        <fullName evidence="1">Uncharacterized protein</fullName>
    </submittedName>
</protein>
<dbReference type="AlphaFoldDB" id="A0A4D8PZ43"/>
<name>A0A4D8PZ43_AZOBR</name>
<dbReference type="Proteomes" id="UP000298596">
    <property type="component" value="Chromosome"/>
</dbReference>
<reference evidence="1 2" key="1">
    <citation type="submission" date="2018-09" db="EMBL/GenBank/DDBJ databases">
        <title>Whole genome based analysis of evolution and adaptive divergence in Indian and Brazilian strains of Azospirillum brasilense.</title>
        <authorList>
            <person name="Singh C."/>
            <person name="Tripathi A.K."/>
        </authorList>
    </citation>
    <scope>NUCLEOTIDE SEQUENCE [LARGE SCALE GENOMIC DNA]</scope>
    <source>
        <strain evidence="1 2">MTCC4036</strain>
    </source>
</reference>
<evidence type="ECO:0000313" key="2">
    <source>
        <dbReference type="Proteomes" id="UP000298596"/>
    </source>
</evidence>
<accession>A0A4D8PZ43</accession>
<sequence length="161" mass="17546">MTVYRFSPSRLCFFPDDEVYTDLPADLVEATTEEYAAFLAGPVLGLVLVVNEAGRPVMVAPPVPPEPIPPVISDRQFFQALAMDGYITTAEALAAVRTGELPSVLAELLDHMDANERFGAEMLLSGATEFRRDHPMTAAVGEAREMTPAEVDDFFRRAAAL</sequence>
<gene>
    <name evidence="1" type="ORF">D3867_13980</name>
</gene>
<dbReference type="EMBL" id="CP032330">
    <property type="protein sequence ID" value="QCO03023.1"/>
    <property type="molecule type" value="Genomic_DNA"/>
</dbReference>
<proteinExistence type="predicted"/>
<evidence type="ECO:0000313" key="1">
    <source>
        <dbReference type="EMBL" id="QCO03023.1"/>
    </source>
</evidence>
<organism evidence="1 2">
    <name type="scientific">Azospirillum brasilense</name>
    <dbReference type="NCBI Taxonomy" id="192"/>
    <lineage>
        <taxon>Bacteria</taxon>
        <taxon>Pseudomonadati</taxon>
        <taxon>Pseudomonadota</taxon>
        <taxon>Alphaproteobacteria</taxon>
        <taxon>Rhodospirillales</taxon>
        <taxon>Azospirillaceae</taxon>
        <taxon>Azospirillum</taxon>
    </lineage>
</organism>